<evidence type="ECO:0000313" key="1">
    <source>
        <dbReference type="EMBL" id="QDO96803.1"/>
    </source>
</evidence>
<accession>A0A516GZ50</accession>
<gene>
    <name evidence="1" type="ORF">FNB15_05710</name>
</gene>
<proteinExistence type="predicted"/>
<keyword evidence="2" id="KW-1185">Reference proteome</keyword>
<organism evidence="1 2">
    <name type="scientific">Ferrovibrio terrae</name>
    <dbReference type="NCBI Taxonomy" id="2594003"/>
    <lineage>
        <taxon>Bacteria</taxon>
        <taxon>Pseudomonadati</taxon>
        <taxon>Pseudomonadota</taxon>
        <taxon>Alphaproteobacteria</taxon>
        <taxon>Rhodospirillales</taxon>
        <taxon>Rhodospirillaceae</taxon>
        <taxon>Ferrovibrio</taxon>
    </lineage>
</organism>
<dbReference type="RefSeq" id="WP_144067784.1">
    <property type="nucleotide sequence ID" value="NZ_CP041636.1"/>
</dbReference>
<dbReference type="AlphaFoldDB" id="A0A516GZ50"/>
<sequence>MNSFLVTYDYGSAGLWAIINAPDKASIAKRFPKVEVLEDKPNNMTAVEYGKLITYDLGGPLPQWLAELEVK</sequence>
<name>A0A516GZ50_9PROT</name>
<dbReference type="OrthoDB" id="196472at2"/>
<reference evidence="1 2" key="1">
    <citation type="submission" date="2019-07" db="EMBL/GenBank/DDBJ databases">
        <title>Genome sequencing for Ferrovibrio sp. K5.</title>
        <authorList>
            <person name="Park S.-J."/>
        </authorList>
    </citation>
    <scope>NUCLEOTIDE SEQUENCE [LARGE SCALE GENOMIC DNA]</scope>
    <source>
        <strain evidence="1 2">K5</strain>
    </source>
</reference>
<protein>
    <submittedName>
        <fullName evidence="1">Uncharacterized protein</fullName>
    </submittedName>
</protein>
<dbReference type="EMBL" id="CP041636">
    <property type="protein sequence ID" value="QDO96803.1"/>
    <property type="molecule type" value="Genomic_DNA"/>
</dbReference>
<evidence type="ECO:0000313" key="2">
    <source>
        <dbReference type="Proteomes" id="UP000317496"/>
    </source>
</evidence>
<dbReference type="KEGG" id="fer:FNB15_05710"/>
<dbReference type="Proteomes" id="UP000317496">
    <property type="component" value="Chromosome"/>
</dbReference>